<accession>A0A837HRK3</accession>
<evidence type="ECO:0000313" key="1">
    <source>
        <dbReference type="EMBL" id="KKR20268.1"/>
    </source>
</evidence>
<comment type="caution">
    <text evidence="1">The sequence shown here is derived from an EMBL/GenBank/DDBJ whole genome shotgun (WGS) entry which is preliminary data.</text>
</comment>
<protein>
    <submittedName>
        <fullName evidence="1">Uncharacterized protein</fullName>
    </submittedName>
</protein>
<dbReference type="EMBL" id="LBXB01000005">
    <property type="protein sequence ID" value="KKR20268.1"/>
    <property type="molecule type" value="Genomic_DNA"/>
</dbReference>
<organism evidence="1 2">
    <name type="scientific">Candidatus Nomurabacteria bacterium GW2011_GWC2_39_41</name>
    <dbReference type="NCBI Taxonomy" id="1618754"/>
    <lineage>
        <taxon>Bacteria</taxon>
        <taxon>Candidatus Nomuraibacteriota</taxon>
    </lineage>
</organism>
<name>A0A837HRK3_9BACT</name>
<proteinExistence type="predicted"/>
<sequence length="749" mass="73665">MKKFTSNKFNIFLSGLLLLGVSFSVVTIVNAVTPNPGHPFTEVGDGIFSVTGPTSARTYTFPDSDATVATLQSSPVFTGTITTGATSGTTGALLLKGTTSGTVTLTTASAAGTYTLTLPTDDGTASQFLQTDGSGILTWTSAGAGDALTTNPLSQFAATTSLQLLGVISNETGSGALVFATSPTLVTPVLGVATATSMIVGATDNLSISAVGDLTFVDADGVASITGPAGGTFSVLAGASQALTLTANAASTFSTSSGDLTIGSAGSSTGNIIIGGDSGTTPDLLVLGRKSDAGNPTAVEAAAYYNVNSGKFYIAEGSSPAWKEVCNKTDAACGAGSGSAWNALTVPTGNLTLAMDADTTTFDYTATGALNAFTFTLNNNAGSATTQRLFTLTNAVSTQTTDVNTESILLLNNADTSGTGSTIVDNAILITNTGGITSGIVDAIDASATEIDNAINIGANSILTSVATISSAELDRLDGKDAALVDTDDAVATAIIGTGALDAGSITTNFGAINIGADNFTTTGVVNTDTLTLTNTGTLNGLDVLDATSETTIEAAIDTLANLTSVQGSTLTLAGAFITSGANSLTLTTTGATNVTLPTTGTLATLAGTETFSGKILTAPKFADLGFIADANGNELIILDTVASAVDEITLANAAADGVVTLAATGGDTHIALSIDSKGTDPLNLNGTATGDLVLGGGSGSTGCTLTNSSGAFACAGAISTTSTLNVDSTATLGGTTIDANADLTLASG</sequence>
<evidence type="ECO:0000313" key="2">
    <source>
        <dbReference type="Proteomes" id="UP000034656"/>
    </source>
</evidence>
<reference evidence="1 2" key="1">
    <citation type="journal article" date="2015" name="Nature">
        <title>rRNA introns, odd ribosomes, and small enigmatic genomes across a large radiation of phyla.</title>
        <authorList>
            <person name="Brown C.T."/>
            <person name="Hug L.A."/>
            <person name="Thomas B.C."/>
            <person name="Sharon I."/>
            <person name="Castelle C.J."/>
            <person name="Singh A."/>
            <person name="Wilkins M.J."/>
            <person name="Williams K.H."/>
            <person name="Banfield J.F."/>
        </authorList>
    </citation>
    <scope>NUCLEOTIDE SEQUENCE [LARGE SCALE GENOMIC DNA]</scope>
</reference>
<feature type="non-terminal residue" evidence="1">
    <location>
        <position position="749"/>
    </location>
</feature>
<dbReference type="Proteomes" id="UP000034656">
    <property type="component" value="Unassembled WGS sequence"/>
</dbReference>
<gene>
    <name evidence="1" type="ORF">UT51_C0005G0001</name>
</gene>
<dbReference type="AlphaFoldDB" id="A0A837HRK3"/>